<sequence>MPHYEEPNYAPFYAGDLTKEDLSALRAFFEARVKELADEHPVGSNEARAARALEMSVGVQIDELGLWFEDEEPETLTNRMSAWNHLVFSVWPWEGVEGFDATRWRLIRHRDLDSDLSAARHRVQQLEARAEKRRAELDGR</sequence>
<dbReference type="RefSeq" id="WP_319167526.1">
    <property type="nucleotide sequence ID" value="NZ_CP122370.1"/>
</dbReference>
<evidence type="ECO:0000313" key="3">
    <source>
        <dbReference type="Proteomes" id="UP001272987"/>
    </source>
</evidence>
<keyword evidence="1" id="KW-0175">Coiled coil</keyword>
<proteinExistence type="predicted"/>
<gene>
    <name evidence="2" type="ORF">PV666_47120</name>
</gene>
<comment type="caution">
    <text evidence="2">The sequence shown here is derived from an EMBL/GenBank/DDBJ whole genome shotgun (WGS) entry which is preliminary data.</text>
</comment>
<organism evidence="2 3">
    <name type="scientific">Streptomyces acidiscabies</name>
    <dbReference type="NCBI Taxonomy" id="42234"/>
    <lineage>
        <taxon>Bacteria</taxon>
        <taxon>Bacillati</taxon>
        <taxon>Actinomycetota</taxon>
        <taxon>Actinomycetes</taxon>
        <taxon>Kitasatosporales</taxon>
        <taxon>Streptomycetaceae</taxon>
        <taxon>Streptomyces</taxon>
    </lineage>
</organism>
<dbReference type="Proteomes" id="UP001272987">
    <property type="component" value="Unassembled WGS sequence"/>
</dbReference>
<name>A0ABU4MFB9_9ACTN</name>
<accession>A0ABU4MFB9</accession>
<evidence type="ECO:0000256" key="1">
    <source>
        <dbReference type="SAM" id="Coils"/>
    </source>
</evidence>
<evidence type="ECO:0000313" key="2">
    <source>
        <dbReference type="EMBL" id="MDX3025388.1"/>
    </source>
</evidence>
<keyword evidence="3" id="KW-1185">Reference proteome</keyword>
<protein>
    <submittedName>
        <fullName evidence="2">Uncharacterized protein</fullName>
    </submittedName>
</protein>
<reference evidence="2 3" key="1">
    <citation type="journal article" date="2023" name="Microb. Genom.">
        <title>Mesoterricola silvestris gen. nov., sp. nov., Mesoterricola sediminis sp. nov., Geothrix oryzae sp. nov., Geothrix edaphica sp. nov., Geothrix rubra sp. nov., and Geothrix limicola sp. nov., six novel members of Acidobacteriota isolated from soils.</title>
        <authorList>
            <person name="Weisberg A.J."/>
            <person name="Pearce E."/>
            <person name="Kramer C.G."/>
            <person name="Chang J.H."/>
            <person name="Clarke C.R."/>
        </authorList>
    </citation>
    <scope>NUCLEOTIDE SEQUENCE [LARGE SCALE GENOMIC DNA]</scope>
    <source>
        <strain evidence="2 3">NB05-1H</strain>
    </source>
</reference>
<feature type="coiled-coil region" evidence="1">
    <location>
        <begin position="109"/>
        <end position="136"/>
    </location>
</feature>
<dbReference type="EMBL" id="JARAWP010000046">
    <property type="protein sequence ID" value="MDX3025388.1"/>
    <property type="molecule type" value="Genomic_DNA"/>
</dbReference>